<dbReference type="Pfam" id="PF13581">
    <property type="entry name" value="HATPase_c_2"/>
    <property type="match status" value="1"/>
</dbReference>
<dbReference type="OrthoDB" id="3871846at2"/>
<feature type="domain" description="Histidine kinase/HSP90-like ATPase" evidence="2">
    <location>
        <begin position="20"/>
        <end position="109"/>
    </location>
</feature>
<dbReference type="Proteomes" id="UP000295345">
    <property type="component" value="Unassembled WGS sequence"/>
</dbReference>
<name>A0A4R4TD17_9ACTN</name>
<comment type="caution">
    <text evidence="3">The sequence shown here is derived from an EMBL/GenBank/DDBJ whole genome shotgun (WGS) entry which is preliminary data.</text>
</comment>
<dbReference type="Gene3D" id="3.30.565.10">
    <property type="entry name" value="Histidine kinase-like ATPase, C-terminal domain"/>
    <property type="match status" value="1"/>
</dbReference>
<proteinExistence type="predicted"/>
<evidence type="ECO:0000259" key="2">
    <source>
        <dbReference type="Pfam" id="PF13581"/>
    </source>
</evidence>
<keyword evidence="3" id="KW-0067">ATP-binding</keyword>
<dbReference type="InterPro" id="IPR050267">
    <property type="entry name" value="Anti-sigma-factor_SerPK"/>
</dbReference>
<dbReference type="PANTHER" id="PTHR35526">
    <property type="entry name" value="ANTI-SIGMA-F FACTOR RSBW-RELATED"/>
    <property type="match status" value="1"/>
</dbReference>
<keyword evidence="1" id="KW-0418">Kinase</keyword>
<keyword evidence="3" id="KW-0547">Nucleotide-binding</keyword>
<dbReference type="GO" id="GO:0004674">
    <property type="term" value="F:protein serine/threonine kinase activity"/>
    <property type="evidence" value="ECO:0007669"/>
    <property type="project" value="UniProtKB-KW"/>
</dbReference>
<dbReference type="CDD" id="cd16936">
    <property type="entry name" value="HATPase_RsbW-like"/>
    <property type="match status" value="1"/>
</dbReference>
<dbReference type="PANTHER" id="PTHR35526:SF3">
    <property type="entry name" value="ANTI-SIGMA-F FACTOR RSBW"/>
    <property type="match status" value="1"/>
</dbReference>
<evidence type="ECO:0000313" key="3">
    <source>
        <dbReference type="EMBL" id="TDC72219.1"/>
    </source>
</evidence>
<sequence>MTIATRSYRLTAPNVVDTPRLARHHVSELLTLAGHGELVDTARLLVSEAVTNVYQHTTADRLSIRTDIRSDQVRVAVQDAAPRRMPRVSWADNDAQSGRGLALLELLAAAWGVTFHGAPEPEAKTVWFELRSDGGC</sequence>
<keyword evidence="1" id="KW-0723">Serine/threonine-protein kinase</keyword>
<dbReference type="SUPFAM" id="SSF55874">
    <property type="entry name" value="ATPase domain of HSP90 chaperone/DNA topoisomerase II/histidine kinase"/>
    <property type="match status" value="1"/>
</dbReference>
<reference evidence="3 4" key="1">
    <citation type="submission" date="2019-03" db="EMBL/GenBank/DDBJ databases">
        <title>Draft genome sequences of novel Actinobacteria.</title>
        <authorList>
            <person name="Sahin N."/>
            <person name="Ay H."/>
            <person name="Saygin H."/>
        </authorList>
    </citation>
    <scope>NUCLEOTIDE SEQUENCE [LARGE SCALE GENOMIC DNA]</scope>
    <source>
        <strain evidence="3 4">DSM 41900</strain>
    </source>
</reference>
<dbReference type="GO" id="GO:0005524">
    <property type="term" value="F:ATP binding"/>
    <property type="evidence" value="ECO:0007669"/>
    <property type="project" value="UniProtKB-KW"/>
</dbReference>
<evidence type="ECO:0000313" key="4">
    <source>
        <dbReference type="Proteomes" id="UP000295345"/>
    </source>
</evidence>
<dbReference type="AlphaFoldDB" id="A0A4R4TD17"/>
<dbReference type="RefSeq" id="WP_132819904.1">
    <property type="nucleotide sequence ID" value="NZ_SMKI01000258.1"/>
</dbReference>
<accession>A0A4R4TD17</accession>
<keyword evidence="1" id="KW-0808">Transferase</keyword>
<dbReference type="InterPro" id="IPR036890">
    <property type="entry name" value="HATPase_C_sf"/>
</dbReference>
<dbReference type="InterPro" id="IPR003594">
    <property type="entry name" value="HATPase_dom"/>
</dbReference>
<evidence type="ECO:0000256" key="1">
    <source>
        <dbReference type="ARBA" id="ARBA00022527"/>
    </source>
</evidence>
<protein>
    <submittedName>
        <fullName evidence="3">ATP-binding protein</fullName>
    </submittedName>
</protein>
<gene>
    <name evidence="3" type="ORF">E1283_22325</name>
</gene>
<dbReference type="EMBL" id="SMKI01000258">
    <property type="protein sequence ID" value="TDC72219.1"/>
    <property type="molecule type" value="Genomic_DNA"/>
</dbReference>
<keyword evidence="4" id="KW-1185">Reference proteome</keyword>
<organism evidence="3 4">
    <name type="scientific">Streptomyces hainanensis</name>
    <dbReference type="NCBI Taxonomy" id="402648"/>
    <lineage>
        <taxon>Bacteria</taxon>
        <taxon>Bacillati</taxon>
        <taxon>Actinomycetota</taxon>
        <taxon>Actinomycetes</taxon>
        <taxon>Kitasatosporales</taxon>
        <taxon>Streptomycetaceae</taxon>
        <taxon>Streptomyces</taxon>
    </lineage>
</organism>